<dbReference type="CDD" id="cd06259">
    <property type="entry name" value="YdcF-like"/>
    <property type="match status" value="1"/>
</dbReference>
<evidence type="ECO:0000259" key="8">
    <source>
        <dbReference type="Pfam" id="PF02698"/>
    </source>
</evidence>
<dbReference type="PANTHER" id="PTHR30336">
    <property type="entry name" value="INNER MEMBRANE PROTEIN, PROBABLE PERMEASE"/>
    <property type="match status" value="1"/>
</dbReference>
<dbReference type="InterPro" id="IPR003848">
    <property type="entry name" value="DUF218"/>
</dbReference>
<gene>
    <name evidence="9" type="ORF">PGH07_10955</name>
</gene>
<keyword evidence="4" id="KW-0812">Transmembrane</keyword>
<organism evidence="9 10">
    <name type="scientific">Sulfurovum zhangzhouensis</name>
    <dbReference type="NCBI Taxonomy" id="3019067"/>
    <lineage>
        <taxon>Bacteria</taxon>
        <taxon>Pseudomonadati</taxon>
        <taxon>Campylobacterota</taxon>
        <taxon>Epsilonproteobacteria</taxon>
        <taxon>Campylobacterales</taxon>
        <taxon>Sulfurovaceae</taxon>
        <taxon>Sulfurovum</taxon>
    </lineage>
</organism>
<reference evidence="9" key="1">
    <citation type="submission" date="2023-01" db="EMBL/GenBank/DDBJ databases">
        <title>Sulfurovum sp. zt1-1 genome assembly.</title>
        <authorList>
            <person name="Wang J."/>
        </authorList>
    </citation>
    <scope>NUCLEOTIDE SEQUENCE</scope>
    <source>
        <strain evidence="9">Zt1-1</strain>
    </source>
</reference>
<evidence type="ECO:0000256" key="2">
    <source>
        <dbReference type="ARBA" id="ARBA00022475"/>
    </source>
</evidence>
<keyword evidence="5" id="KW-1133">Transmembrane helix</keyword>
<comment type="function">
    <text evidence="7">Participates in the barrier function of the cell envelope.</text>
</comment>
<dbReference type="Proteomes" id="UP001169069">
    <property type="component" value="Unassembled WGS sequence"/>
</dbReference>
<accession>A0ABT7R2C7</accession>
<evidence type="ECO:0000256" key="3">
    <source>
        <dbReference type="ARBA" id="ARBA00022519"/>
    </source>
</evidence>
<comment type="caution">
    <text evidence="9">The sequence shown here is derived from an EMBL/GenBank/DDBJ whole genome shotgun (WGS) entry which is preliminary data.</text>
</comment>
<evidence type="ECO:0000256" key="5">
    <source>
        <dbReference type="ARBA" id="ARBA00022989"/>
    </source>
</evidence>
<dbReference type="PANTHER" id="PTHR30336:SF0">
    <property type="entry name" value="PROTEIN SANA"/>
    <property type="match status" value="1"/>
</dbReference>
<keyword evidence="2" id="KW-1003">Cell membrane</keyword>
<dbReference type="Pfam" id="PF02698">
    <property type="entry name" value="DUF218"/>
    <property type="match status" value="1"/>
</dbReference>
<sequence>MKKAIWVLLLLAISVAGGTGSILWLNDSMTNETSSYIYNDLSKIPAKKAALVLGTSKYFHGRENYFYNYRIEAAAKLFKGGKVKAIVISGDNGSKTYDEPTDMKEDLIKAGVPEKYITLDYAGFRTLDSIVRAEAIFDLKDYIIVSQKFHLERALYIAKAKGQKVIGFAAKDLKNTYAAQKMKIREYLARTKAFLDVNILHTDPKFYGKKEKVTYKL</sequence>
<evidence type="ECO:0000256" key="6">
    <source>
        <dbReference type="ARBA" id="ARBA00023136"/>
    </source>
</evidence>
<feature type="domain" description="DUF218" evidence="8">
    <location>
        <begin position="49"/>
        <end position="188"/>
    </location>
</feature>
<name>A0ABT7R2C7_9BACT</name>
<evidence type="ECO:0000313" key="10">
    <source>
        <dbReference type="Proteomes" id="UP001169069"/>
    </source>
</evidence>
<dbReference type="EMBL" id="JAQIBD010000005">
    <property type="protein sequence ID" value="MDM5272691.1"/>
    <property type="molecule type" value="Genomic_DNA"/>
</dbReference>
<keyword evidence="3" id="KW-0997">Cell inner membrane</keyword>
<dbReference type="InterPro" id="IPR051599">
    <property type="entry name" value="Cell_Envelope_Assoc"/>
</dbReference>
<evidence type="ECO:0000256" key="4">
    <source>
        <dbReference type="ARBA" id="ARBA00022692"/>
    </source>
</evidence>
<evidence type="ECO:0000256" key="7">
    <source>
        <dbReference type="ARBA" id="ARBA00037355"/>
    </source>
</evidence>
<proteinExistence type="predicted"/>
<dbReference type="RefSeq" id="WP_289414533.1">
    <property type="nucleotide sequence ID" value="NZ_JAQIBD010000005.1"/>
</dbReference>
<keyword evidence="6" id="KW-0472">Membrane</keyword>
<evidence type="ECO:0000256" key="1">
    <source>
        <dbReference type="ARBA" id="ARBA00004377"/>
    </source>
</evidence>
<keyword evidence="10" id="KW-1185">Reference proteome</keyword>
<comment type="subcellular location">
    <subcellularLocation>
        <location evidence="1">Cell inner membrane</location>
        <topology evidence="1">Single-pass membrane protein</topology>
    </subcellularLocation>
</comment>
<evidence type="ECO:0000313" key="9">
    <source>
        <dbReference type="EMBL" id="MDM5272691.1"/>
    </source>
</evidence>
<protein>
    <submittedName>
        <fullName evidence="9">YdcF family protein</fullName>
    </submittedName>
</protein>